<evidence type="ECO:0000259" key="7">
    <source>
        <dbReference type="PROSITE" id="PS50259"/>
    </source>
</evidence>
<evidence type="ECO:0000256" key="6">
    <source>
        <dbReference type="SAM" id="Phobius"/>
    </source>
</evidence>
<keyword evidence="10" id="KW-1185">Reference proteome</keyword>
<dbReference type="EMBL" id="ML006378">
    <property type="protein sequence ID" value="RKP16606.1"/>
    <property type="molecule type" value="Genomic_DNA"/>
</dbReference>
<keyword evidence="5" id="KW-0325">Glycoprotein</keyword>
<evidence type="ECO:0000256" key="1">
    <source>
        <dbReference type="ARBA" id="ARBA00004141"/>
    </source>
</evidence>
<gene>
    <name evidence="8" type="ORF">O9G_005119</name>
    <name evidence="9" type="ORF">ROZALSC1DRAFT_31490</name>
</gene>
<dbReference type="SUPFAM" id="SSF53822">
    <property type="entry name" value="Periplasmic binding protein-like I"/>
    <property type="match status" value="1"/>
</dbReference>
<evidence type="ECO:0000256" key="5">
    <source>
        <dbReference type="ARBA" id="ARBA00023180"/>
    </source>
</evidence>
<feature type="domain" description="G-protein coupled receptors family 3 profile" evidence="7">
    <location>
        <begin position="485"/>
        <end position="569"/>
    </location>
</feature>
<evidence type="ECO:0000313" key="11">
    <source>
        <dbReference type="Proteomes" id="UP000281549"/>
    </source>
</evidence>
<evidence type="ECO:0000313" key="8">
    <source>
        <dbReference type="EMBL" id="EPZ33998.1"/>
    </source>
</evidence>
<keyword evidence="3 6" id="KW-1133">Transmembrane helix</keyword>
<dbReference type="HOGENOM" id="CLU_474987_0_0_1"/>
<reference evidence="8 10" key="1">
    <citation type="journal article" date="2013" name="Curr. Biol.">
        <title>Shared signatures of parasitism and phylogenomics unite Cryptomycota and microsporidia.</title>
        <authorList>
            <person name="James T.Y."/>
            <person name="Pelin A."/>
            <person name="Bonen L."/>
            <person name="Ahrendt S."/>
            <person name="Sain D."/>
            <person name="Corradi N."/>
            <person name="Stajich J.E."/>
        </authorList>
    </citation>
    <scope>NUCLEOTIDE SEQUENCE [LARGE SCALE GENOMIC DNA]</scope>
    <source>
        <strain evidence="8">CSF55</strain>
        <strain evidence="8">CSF55</strain>
    </source>
</reference>
<protein>
    <submittedName>
        <fullName evidence="9">Periplasmic binding protein-like I</fullName>
    </submittedName>
</protein>
<proteinExistence type="predicted"/>
<dbReference type="InterPro" id="IPR017978">
    <property type="entry name" value="GPCR_3_C"/>
</dbReference>
<evidence type="ECO:0000256" key="3">
    <source>
        <dbReference type="ARBA" id="ARBA00022989"/>
    </source>
</evidence>
<dbReference type="InterPro" id="IPR050726">
    <property type="entry name" value="mGluR"/>
</dbReference>
<dbReference type="InterPro" id="IPR001828">
    <property type="entry name" value="ANF_lig-bd_rcpt"/>
</dbReference>
<dbReference type="STRING" id="988480.A0A075AUR5"/>
<reference evidence="11" key="2">
    <citation type="journal article" date="2018" name="Nat. Microbiol.">
        <title>Leveraging single-cell genomics to expand the fungal tree of life.</title>
        <authorList>
            <person name="Ahrendt S.R."/>
            <person name="Quandt C.A."/>
            <person name="Ciobanu D."/>
            <person name="Clum A."/>
            <person name="Salamov A."/>
            <person name="Andreopoulos B."/>
            <person name="Cheng J.F."/>
            <person name="Woyke T."/>
            <person name="Pelin A."/>
            <person name="Henrissat B."/>
            <person name="Reynolds N.K."/>
            <person name="Benny G.L."/>
            <person name="Smith M.E."/>
            <person name="James T.Y."/>
            <person name="Grigoriev I.V."/>
        </authorList>
    </citation>
    <scope>NUCLEOTIDE SEQUENCE [LARGE SCALE GENOMIC DNA]</scope>
    <source>
        <strain evidence="11">CSF55</strain>
    </source>
</reference>
<dbReference type="Proteomes" id="UP000281549">
    <property type="component" value="Unassembled WGS sequence"/>
</dbReference>
<evidence type="ECO:0000313" key="10">
    <source>
        <dbReference type="Proteomes" id="UP000030755"/>
    </source>
</evidence>
<dbReference type="Pfam" id="PF00003">
    <property type="entry name" value="7tm_3"/>
    <property type="match status" value="1"/>
</dbReference>
<feature type="transmembrane region" description="Helical" evidence="6">
    <location>
        <begin position="521"/>
        <end position="543"/>
    </location>
</feature>
<dbReference type="Pfam" id="PF01094">
    <property type="entry name" value="ANF_receptor"/>
    <property type="match status" value="1"/>
</dbReference>
<reference evidence="9" key="3">
    <citation type="submission" date="2018-08" db="EMBL/GenBank/DDBJ databases">
        <title>Leveraging single-cell genomics to expand the Fungal Tree of Life.</title>
        <authorList>
            <consortium name="DOE Joint Genome Institute"/>
            <person name="Ahrendt S.R."/>
            <person name="Quandt C.A."/>
            <person name="Ciobanu D."/>
            <person name="Clum A."/>
            <person name="Salamov A."/>
            <person name="Andreopoulos B."/>
            <person name="Cheng J.-F."/>
            <person name="Woyke T."/>
            <person name="Pelin A."/>
            <person name="Henrissat B."/>
            <person name="Reynolds N."/>
            <person name="Benny G.L."/>
            <person name="Smith M.E."/>
            <person name="James T.Y."/>
            <person name="Grigoriev I.V."/>
        </authorList>
    </citation>
    <scope>NUCLEOTIDE SEQUENCE</scope>
    <source>
        <strain evidence="9">CSF55</strain>
    </source>
</reference>
<organism evidence="8 10">
    <name type="scientific">Rozella allomycis (strain CSF55)</name>
    <dbReference type="NCBI Taxonomy" id="988480"/>
    <lineage>
        <taxon>Eukaryota</taxon>
        <taxon>Fungi</taxon>
        <taxon>Fungi incertae sedis</taxon>
        <taxon>Cryptomycota</taxon>
        <taxon>Cryptomycota incertae sedis</taxon>
        <taxon>Rozella</taxon>
    </lineage>
</organism>
<comment type="subcellular location">
    <subcellularLocation>
        <location evidence="1">Membrane</location>
        <topology evidence="1">Multi-pass membrane protein</topology>
    </subcellularLocation>
</comment>
<dbReference type="GO" id="GO:0016020">
    <property type="term" value="C:membrane"/>
    <property type="evidence" value="ECO:0007669"/>
    <property type="project" value="UniProtKB-SubCell"/>
</dbReference>
<dbReference type="Gene3D" id="3.40.50.2300">
    <property type="match status" value="2"/>
</dbReference>
<sequence length="574" mass="64411">MNENDVSVWVAGGIFVAPIDVKSLTVPGIFPLTKGGRPFEQGILQAESFRCAIKYATSQLKPFKNMSIYYNIHDNSDEFSRTLEVAADFSSFAFAGKGFAIGGQSSESVRDLSSILGFDFNTLISPGAPSLTLSSSNDYPFLLRTGLTDQLYVAAITQICKRMKWDFISTIYYGDIILSNTIDYLKKELSKERIVCVCGSCDNFAHNTLTNAKEFVKCIKDHNIRVIGLLALSELQIERYLTLFETLGLSGVVYIFLERPMSVLENPSLKKVVGGPKPVRERVEYLNKCLGEVPINSEEFPNVVREFFSTKFRCFMNGTYPLCPSEIEKRSTKVDCLCTGKEYITDYKYYSSLYTFDSTLIALYGWSQLLPDCEKVDCRNEAGKPMGREIAYPLFIEFMRESEVVGTTGILSFKNTSRSNLMISIEQFDENGNYKEIGIFDKAKKQIYIDKTRLVWTKMSSSGQILSLNIPISHVEPVNGINQISGQIFITAACLGIIACIYILTKIILNRTERPIRKSNLFYNVILLLGITFLYVTILLWSVPESTEVCIARRTILTLSCATSVSSVFGLQLV</sequence>
<dbReference type="OrthoDB" id="5984008at2759"/>
<dbReference type="PROSITE" id="PS50259">
    <property type="entry name" value="G_PROTEIN_RECEP_F3_4"/>
    <property type="match status" value="1"/>
</dbReference>
<keyword evidence="4 6" id="KW-0472">Membrane</keyword>
<evidence type="ECO:0000256" key="2">
    <source>
        <dbReference type="ARBA" id="ARBA00022692"/>
    </source>
</evidence>
<evidence type="ECO:0000313" key="9">
    <source>
        <dbReference type="EMBL" id="RKP16606.1"/>
    </source>
</evidence>
<name>A0A075AUR5_ROZAC</name>
<evidence type="ECO:0000256" key="4">
    <source>
        <dbReference type="ARBA" id="ARBA00023136"/>
    </source>
</evidence>
<dbReference type="PANTHER" id="PTHR24060">
    <property type="entry name" value="METABOTROPIC GLUTAMATE RECEPTOR"/>
    <property type="match status" value="1"/>
</dbReference>
<dbReference type="InterPro" id="IPR028082">
    <property type="entry name" value="Peripla_BP_I"/>
</dbReference>
<dbReference type="Proteomes" id="UP000030755">
    <property type="component" value="Unassembled WGS sequence"/>
</dbReference>
<dbReference type="EMBL" id="KE561014">
    <property type="protein sequence ID" value="EPZ33998.1"/>
    <property type="molecule type" value="Genomic_DNA"/>
</dbReference>
<feature type="transmembrane region" description="Helical" evidence="6">
    <location>
        <begin position="488"/>
        <end position="509"/>
    </location>
</feature>
<dbReference type="GO" id="GO:0004930">
    <property type="term" value="F:G protein-coupled receptor activity"/>
    <property type="evidence" value="ECO:0007669"/>
    <property type="project" value="InterPro"/>
</dbReference>
<dbReference type="AlphaFoldDB" id="A0A075AUR5"/>
<accession>A0A075AUR5</accession>
<keyword evidence="2 6" id="KW-0812">Transmembrane</keyword>